<dbReference type="HOGENOM" id="CLU_149197_0_0_9"/>
<keyword evidence="1" id="KW-0472">Membrane</keyword>
<keyword evidence="1" id="KW-1133">Transmembrane helix</keyword>
<dbReference type="NCBIfam" id="TIGR04086">
    <property type="entry name" value="TIGR04086_membr"/>
    <property type="match status" value="1"/>
</dbReference>
<evidence type="ECO:0008006" key="4">
    <source>
        <dbReference type="Google" id="ProtNLM"/>
    </source>
</evidence>
<keyword evidence="3" id="KW-1185">Reference proteome</keyword>
<feature type="transmembrane region" description="Helical" evidence="1">
    <location>
        <begin position="50"/>
        <end position="72"/>
    </location>
</feature>
<dbReference type="KEGG" id="aoe:Clos_1720"/>
<dbReference type="InterPro" id="IPR023804">
    <property type="entry name" value="DUF3792_TM"/>
</dbReference>
<reference evidence="3" key="1">
    <citation type="submission" date="2007-10" db="EMBL/GenBank/DDBJ databases">
        <title>Complete genome of Alkaliphilus oremlandii OhILAs.</title>
        <authorList>
            <person name="Copeland A."/>
            <person name="Lucas S."/>
            <person name="Lapidus A."/>
            <person name="Barry K."/>
            <person name="Detter J.C."/>
            <person name="Glavina del Rio T."/>
            <person name="Hammon N."/>
            <person name="Israni S."/>
            <person name="Dalin E."/>
            <person name="Tice H."/>
            <person name="Pitluck S."/>
            <person name="Chain P."/>
            <person name="Malfatti S."/>
            <person name="Shin M."/>
            <person name="Vergez L."/>
            <person name="Schmutz J."/>
            <person name="Larimer F."/>
            <person name="Land M."/>
            <person name="Hauser L."/>
            <person name="Kyrpides N."/>
            <person name="Mikhailova N."/>
            <person name="Stolz J.F."/>
            <person name="Dawson A."/>
            <person name="Fisher E."/>
            <person name="Crable B."/>
            <person name="Perera E."/>
            <person name="Lisak J."/>
            <person name="Ranganathan M."/>
            <person name="Basu P."/>
            <person name="Richardson P."/>
        </authorList>
    </citation>
    <scope>NUCLEOTIDE SEQUENCE [LARGE SCALE GENOMIC DNA]</scope>
    <source>
        <strain evidence="3">OhILAs</strain>
    </source>
</reference>
<proteinExistence type="predicted"/>
<dbReference type="AlphaFoldDB" id="A8MGN7"/>
<dbReference type="STRING" id="350688.Clos_1720"/>
<feature type="transmembrane region" description="Helical" evidence="1">
    <location>
        <begin position="111"/>
        <end position="131"/>
    </location>
</feature>
<dbReference type="Pfam" id="PF12670">
    <property type="entry name" value="DUF3792"/>
    <property type="match status" value="1"/>
</dbReference>
<evidence type="ECO:0000256" key="1">
    <source>
        <dbReference type="SAM" id="Phobius"/>
    </source>
</evidence>
<evidence type="ECO:0000313" key="3">
    <source>
        <dbReference type="Proteomes" id="UP000000269"/>
    </source>
</evidence>
<gene>
    <name evidence="2" type="ordered locus">Clos_1720</name>
</gene>
<dbReference type="Proteomes" id="UP000000269">
    <property type="component" value="Chromosome"/>
</dbReference>
<protein>
    <recommendedName>
        <fullName evidence="4">TIGR04086 family membrane protein</fullName>
    </recommendedName>
</protein>
<dbReference type="RefSeq" id="WP_012159572.1">
    <property type="nucleotide sequence ID" value="NC_009922.1"/>
</dbReference>
<name>A8MGN7_ALKOO</name>
<keyword evidence="1" id="KW-0812">Transmembrane</keyword>
<feature type="transmembrane region" description="Helical" evidence="1">
    <location>
        <begin position="24"/>
        <end position="44"/>
    </location>
</feature>
<accession>A8MGN7</accession>
<dbReference type="EMBL" id="CP000853">
    <property type="protein sequence ID" value="ABW19260.1"/>
    <property type="molecule type" value="Genomic_DNA"/>
</dbReference>
<sequence length="132" mass="14385">MRNIKKNTVNLGYFNIRIYGRGLIRGYTVALILFLLVAVLITYSSVGEHIIPLSTSIIMIIGIVFSAMYCSVKLRSKGWLHGGIVGLIFVLILIIISKAFISGYSFDQITLYKMILGLGAGAIGGMLGVNIK</sequence>
<organism evidence="2 3">
    <name type="scientific">Alkaliphilus oremlandii (strain OhILAs)</name>
    <name type="common">Clostridium oremlandii (strain OhILAs)</name>
    <dbReference type="NCBI Taxonomy" id="350688"/>
    <lineage>
        <taxon>Bacteria</taxon>
        <taxon>Bacillati</taxon>
        <taxon>Bacillota</taxon>
        <taxon>Clostridia</taxon>
        <taxon>Peptostreptococcales</taxon>
        <taxon>Natronincolaceae</taxon>
        <taxon>Alkaliphilus</taxon>
    </lineage>
</organism>
<evidence type="ECO:0000313" key="2">
    <source>
        <dbReference type="EMBL" id="ABW19260.1"/>
    </source>
</evidence>
<feature type="transmembrane region" description="Helical" evidence="1">
    <location>
        <begin position="84"/>
        <end position="105"/>
    </location>
</feature>
<dbReference type="eggNOG" id="ENOG5032ZSY">
    <property type="taxonomic scope" value="Bacteria"/>
</dbReference>